<evidence type="ECO:0000256" key="1">
    <source>
        <dbReference type="ARBA" id="ARBA00023012"/>
    </source>
</evidence>
<dbReference type="Gene3D" id="1.20.120.160">
    <property type="entry name" value="HPT domain"/>
    <property type="match status" value="1"/>
</dbReference>
<dbReference type="InterPro" id="IPR036641">
    <property type="entry name" value="HPT_dom_sf"/>
</dbReference>
<evidence type="ECO:0000256" key="2">
    <source>
        <dbReference type="PROSITE-ProRule" id="PRU00110"/>
    </source>
</evidence>
<dbReference type="STRING" id="1526658.BHK69_12400"/>
<keyword evidence="1" id="KW-0902">Two-component regulatory system</keyword>
<dbReference type="KEGG" id="bvv:BHK69_12400"/>
<name>A0A1D7U1B4_9HYPH</name>
<gene>
    <name evidence="4" type="ORF">BHK69_12400</name>
</gene>
<dbReference type="AlphaFoldDB" id="A0A1D7U1B4"/>
<keyword evidence="5" id="KW-1185">Reference proteome</keyword>
<dbReference type="RefSeq" id="WP_069690371.1">
    <property type="nucleotide sequence ID" value="NZ_CP017147.1"/>
</dbReference>
<dbReference type="PROSITE" id="PS50894">
    <property type="entry name" value="HPT"/>
    <property type="match status" value="1"/>
</dbReference>
<keyword evidence="2" id="KW-0597">Phosphoprotein</keyword>
<sequence>MPQTAIDLAHLARQTGGDHALERELLALFAQQCVRHLRTIHAGADAQTRMDAAHTLKGAALAIGAWQVADAADAIEQHLAEPDSRRTETAMDALALAAAEARAAISRLDCAA</sequence>
<dbReference type="GO" id="GO:0004672">
    <property type="term" value="F:protein kinase activity"/>
    <property type="evidence" value="ECO:0007669"/>
    <property type="project" value="UniProtKB-ARBA"/>
</dbReference>
<accession>A0A1D7U1B4</accession>
<organism evidence="4 5">
    <name type="scientific">Bosea vaviloviae</name>
    <dbReference type="NCBI Taxonomy" id="1526658"/>
    <lineage>
        <taxon>Bacteria</taxon>
        <taxon>Pseudomonadati</taxon>
        <taxon>Pseudomonadota</taxon>
        <taxon>Alphaproteobacteria</taxon>
        <taxon>Hyphomicrobiales</taxon>
        <taxon>Boseaceae</taxon>
        <taxon>Bosea</taxon>
    </lineage>
</organism>
<dbReference type="Pfam" id="PF01627">
    <property type="entry name" value="Hpt"/>
    <property type="match status" value="1"/>
</dbReference>
<protein>
    <recommendedName>
        <fullName evidence="3">HPt domain-containing protein</fullName>
    </recommendedName>
</protein>
<evidence type="ECO:0000259" key="3">
    <source>
        <dbReference type="PROSITE" id="PS50894"/>
    </source>
</evidence>
<evidence type="ECO:0000313" key="5">
    <source>
        <dbReference type="Proteomes" id="UP000094969"/>
    </source>
</evidence>
<dbReference type="OrthoDB" id="8454588at2"/>
<proteinExistence type="predicted"/>
<dbReference type="EMBL" id="CP017147">
    <property type="protein sequence ID" value="AOO81156.1"/>
    <property type="molecule type" value="Genomic_DNA"/>
</dbReference>
<feature type="domain" description="HPt" evidence="3">
    <location>
        <begin position="15"/>
        <end position="111"/>
    </location>
</feature>
<dbReference type="GO" id="GO:0000160">
    <property type="term" value="P:phosphorelay signal transduction system"/>
    <property type="evidence" value="ECO:0007669"/>
    <property type="project" value="UniProtKB-KW"/>
</dbReference>
<dbReference type="SUPFAM" id="SSF47226">
    <property type="entry name" value="Histidine-containing phosphotransfer domain, HPT domain"/>
    <property type="match status" value="1"/>
</dbReference>
<feature type="modified residue" description="Phosphohistidine" evidence="2">
    <location>
        <position position="54"/>
    </location>
</feature>
<dbReference type="Proteomes" id="UP000094969">
    <property type="component" value="Chromosome"/>
</dbReference>
<reference evidence="4 5" key="1">
    <citation type="journal article" date="2015" name="Antonie Van Leeuwenhoek">
        <title>Bosea vaviloviae sp. nov., a new species of slow-growing rhizobia isolated from nodules of the relict species Vavilovia formosa (Stev.) Fed.</title>
        <authorList>
            <person name="Safronova V.I."/>
            <person name="Kuznetsova I.G."/>
            <person name="Sazanova A.L."/>
            <person name="Kimeklis A.K."/>
            <person name="Belimov A.A."/>
            <person name="Andronov E.E."/>
            <person name="Pinaev A.G."/>
            <person name="Chizhevskaya E.P."/>
            <person name="Pukhaev A.R."/>
            <person name="Popov K.P."/>
            <person name="Willems A."/>
            <person name="Tikhonovich I.A."/>
        </authorList>
    </citation>
    <scope>NUCLEOTIDE SEQUENCE [LARGE SCALE GENOMIC DNA]</scope>
    <source>
        <strain evidence="4 5">Vaf18</strain>
    </source>
</reference>
<evidence type="ECO:0000313" key="4">
    <source>
        <dbReference type="EMBL" id="AOO81156.1"/>
    </source>
</evidence>
<dbReference type="InterPro" id="IPR008207">
    <property type="entry name" value="Sig_transdc_His_kin_Hpt_dom"/>
</dbReference>